<dbReference type="AlphaFoldDB" id="H5SRE8"/>
<protein>
    <submittedName>
        <fullName evidence="3">Alkyl hydroperoxide reductase/thiol specific antioxidant/Mal allergen</fullName>
    </submittedName>
</protein>
<evidence type="ECO:0000313" key="3">
    <source>
        <dbReference type="EMBL" id="BAL58665.1"/>
    </source>
</evidence>
<dbReference type="InterPro" id="IPR050553">
    <property type="entry name" value="Thioredoxin_ResA/DsbE_sf"/>
</dbReference>
<dbReference type="InterPro" id="IPR017937">
    <property type="entry name" value="Thioredoxin_CS"/>
</dbReference>
<dbReference type="Pfam" id="PF00578">
    <property type="entry name" value="AhpC-TSA"/>
    <property type="match status" value="1"/>
</dbReference>
<keyword evidence="1" id="KW-0472">Membrane</keyword>
<name>H5SRE8_ACEAU</name>
<dbReference type="InterPro" id="IPR000866">
    <property type="entry name" value="AhpC/TSA"/>
</dbReference>
<organism evidence="3">
    <name type="scientific">Acetithermum autotrophicum</name>
    <dbReference type="NCBI Taxonomy" id="1446466"/>
    <lineage>
        <taxon>Bacteria</taxon>
        <taxon>Candidatus Bipolaricaulota</taxon>
        <taxon>Candidatus Acetithermum</taxon>
    </lineage>
</organism>
<keyword evidence="1" id="KW-1133">Transmembrane helix</keyword>
<reference evidence="3" key="1">
    <citation type="journal article" date="2005" name="Environ. Microbiol.">
        <title>Genetic and functional properties of uncultivated thermophilic crenarchaeotes from a subsurface gold mine as revealed by analysis of genome fragments.</title>
        <authorList>
            <person name="Nunoura T."/>
            <person name="Hirayama H."/>
            <person name="Takami H."/>
            <person name="Oida H."/>
            <person name="Nishi S."/>
            <person name="Shimamura S."/>
            <person name="Suzuki Y."/>
            <person name="Inagaki F."/>
            <person name="Takai K."/>
            <person name="Nealson K.H."/>
            <person name="Horikoshi K."/>
        </authorList>
    </citation>
    <scope>NUCLEOTIDE SEQUENCE</scope>
</reference>
<keyword evidence="1" id="KW-0812">Transmembrane</keyword>
<sequence length="216" mass="24637">MAKKLFVGVLVVAGLGWIGLITYSYFFYNPGPQTPGALRREDQVNEFVLKFKQGVFLDKNAELHVDEERPALGFRAPDFELESLTGERVRLSALRGKPALLNFWASWCPPCRKEMPDLQEFFSQYGTKIHVIGINWNDQRETVQGFLEEYGITYTNLLDTHGKVFVLYELTGLPTSFFIDEDGIIRGKWLGSMSTADMIKAFEKTTRALDLQKDQP</sequence>
<dbReference type="Gene3D" id="3.40.30.10">
    <property type="entry name" value="Glutaredoxin"/>
    <property type="match status" value="1"/>
</dbReference>
<feature type="domain" description="Thioredoxin" evidence="2">
    <location>
        <begin position="70"/>
        <end position="207"/>
    </location>
</feature>
<dbReference type="PROSITE" id="PS00194">
    <property type="entry name" value="THIOREDOXIN_1"/>
    <property type="match status" value="1"/>
</dbReference>
<gene>
    <name evidence="3" type="ORF">HGMM_OP2C213</name>
</gene>
<dbReference type="PROSITE" id="PS51352">
    <property type="entry name" value="THIOREDOXIN_2"/>
    <property type="match status" value="1"/>
</dbReference>
<dbReference type="InterPro" id="IPR013766">
    <property type="entry name" value="Thioredoxin_domain"/>
</dbReference>
<dbReference type="InterPro" id="IPR036249">
    <property type="entry name" value="Thioredoxin-like_sf"/>
</dbReference>
<dbReference type="PANTHER" id="PTHR42852:SF13">
    <property type="entry name" value="PROTEIN DIPZ"/>
    <property type="match status" value="1"/>
</dbReference>
<proteinExistence type="predicted"/>
<evidence type="ECO:0000259" key="2">
    <source>
        <dbReference type="PROSITE" id="PS51352"/>
    </source>
</evidence>
<dbReference type="SUPFAM" id="SSF52833">
    <property type="entry name" value="Thioredoxin-like"/>
    <property type="match status" value="1"/>
</dbReference>
<dbReference type="GO" id="GO:0016491">
    <property type="term" value="F:oxidoreductase activity"/>
    <property type="evidence" value="ECO:0007669"/>
    <property type="project" value="InterPro"/>
</dbReference>
<dbReference type="EMBL" id="AP011801">
    <property type="protein sequence ID" value="BAL58665.1"/>
    <property type="molecule type" value="Genomic_DNA"/>
</dbReference>
<reference evidence="3" key="2">
    <citation type="journal article" date="2012" name="PLoS ONE">
        <title>A Deeply Branching Thermophilic Bacterium with an Ancient Acetyl-CoA Pathway Dominates a Subsurface Ecosystem.</title>
        <authorList>
            <person name="Takami H."/>
            <person name="Noguchi H."/>
            <person name="Takaki Y."/>
            <person name="Uchiyama I."/>
            <person name="Toyoda A."/>
            <person name="Nishi S."/>
            <person name="Chee G.-J."/>
            <person name="Arai W."/>
            <person name="Nunoura T."/>
            <person name="Itoh T."/>
            <person name="Hattori M."/>
            <person name="Takai K."/>
        </authorList>
    </citation>
    <scope>NUCLEOTIDE SEQUENCE</scope>
</reference>
<evidence type="ECO:0000256" key="1">
    <source>
        <dbReference type="SAM" id="Phobius"/>
    </source>
</evidence>
<feature type="transmembrane region" description="Helical" evidence="1">
    <location>
        <begin position="5"/>
        <end position="28"/>
    </location>
</feature>
<accession>H5SRE8</accession>
<dbReference type="PANTHER" id="PTHR42852">
    <property type="entry name" value="THIOL:DISULFIDE INTERCHANGE PROTEIN DSBE"/>
    <property type="match status" value="1"/>
</dbReference>
<dbReference type="GO" id="GO:0016209">
    <property type="term" value="F:antioxidant activity"/>
    <property type="evidence" value="ECO:0007669"/>
    <property type="project" value="InterPro"/>
</dbReference>
<dbReference type="CDD" id="cd02966">
    <property type="entry name" value="TlpA_like_family"/>
    <property type="match status" value="1"/>
</dbReference>